<reference evidence="1" key="1">
    <citation type="submission" date="2022-10" db="EMBL/GenBank/DDBJ databases">
        <title>Genome Sequence of Xylaria curta.</title>
        <authorList>
            <person name="Buettner E."/>
        </authorList>
    </citation>
    <scope>NUCLEOTIDE SEQUENCE</scope>
    <source>
        <strain evidence="1">Babe10</strain>
    </source>
</reference>
<dbReference type="EMBL" id="JAPDGR010001332">
    <property type="protein sequence ID" value="KAJ2984039.1"/>
    <property type="molecule type" value="Genomic_DNA"/>
</dbReference>
<proteinExistence type="predicted"/>
<comment type="caution">
    <text evidence="1">The sequence shown here is derived from an EMBL/GenBank/DDBJ whole genome shotgun (WGS) entry which is preliminary data.</text>
</comment>
<dbReference type="Proteomes" id="UP001143856">
    <property type="component" value="Unassembled WGS sequence"/>
</dbReference>
<evidence type="ECO:0000313" key="2">
    <source>
        <dbReference type="Proteomes" id="UP001143856"/>
    </source>
</evidence>
<protein>
    <submittedName>
        <fullName evidence="1">Uncharacterized protein</fullName>
    </submittedName>
</protein>
<sequence length="352" mass="40961">MNPPTRIFPSSESTMPKRIDVCEDEELVALEDETESLTLHSKQARHAHGEGVEGAKESQGGLRNFLGELPYELFMKVLTFLRPSDLFRFQRTSRNNHAFVKREESRISQAVLNLRYSFLKECFLLPVLVTTLDSSVRDVLLSPERYEYTRTDKQIYQHVKRPEPTETCTCLTCVHRWYALSILVDFAHWQEHLDKPYCGLPWVPGGGFRTWNDDMLDDHAAVVRKALYSPLWYACLMETHLTSTTRSIRRQAVKKGNGRREFEMTEDDVNSGTDDFLNRAGPSSLNLPASREFYYELAYFLPTRYWGWRLSRWLYIPATQHDQDIGLILREVALRRKDQLAQQTKDEASEQA</sequence>
<organism evidence="1 2">
    <name type="scientific">Xylaria curta</name>
    <dbReference type="NCBI Taxonomy" id="42375"/>
    <lineage>
        <taxon>Eukaryota</taxon>
        <taxon>Fungi</taxon>
        <taxon>Dikarya</taxon>
        <taxon>Ascomycota</taxon>
        <taxon>Pezizomycotina</taxon>
        <taxon>Sordariomycetes</taxon>
        <taxon>Xylariomycetidae</taxon>
        <taxon>Xylariales</taxon>
        <taxon>Xylariaceae</taxon>
        <taxon>Xylaria</taxon>
    </lineage>
</organism>
<evidence type="ECO:0000313" key="1">
    <source>
        <dbReference type="EMBL" id="KAJ2984039.1"/>
    </source>
</evidence>
<accession>A0ACC1P050</accession>
<keyword evidence="2" id="KW-1185">Reference proteome</keyword>
<gene>
    <name evidence="1" type="ORF">NUW58_g6148</name>
</gene>
<name>A0ACC1P050_9PEZI</name>